<dbReference type="Pfam" id="PF00909">
    <property type="entry name" value="Ammonium_transp"/>
    <property type="match status" value="1"/>
</dbReference>
<comment type="subcellular location">
    <subcellularLocation>
        <location evidence="8">Cell membrane</location>
        <topology evidence="8">Multi-pass membrane protein</topology>
    </subcellularLocation>
    <subcellularLocation>
        <location evidence="1">Membrane</location>
        <topology evidence="1">Multi-pass membrane protein</topology>
    </subcellularLocation>
</comment>
<keyword evidence="6 8" id="KW-0472">Membrane</keyword>
<feature type="transmembrane region" description="Helical" evidence="8">
    <location>
        <begin position="352"/>
        <end position="373"/>
    </location>
</feature>
<feature type="transmembrane region" description="Helical" evidence="8">
    <location>
        <begin position="204"/>
        <end position="224"/>
    </location>
</feature>
<evidence type="ECO:0000256" key="3">
    <source>
        <dbReference type="ARBA" id="ARBA00022448"/>
    </source>
</evidence>
<evidence type="ECO:0000256" key="5">
    <source>
        <dbReference type="ARBA" id="ARBA00022989"/>
    </source>
</evidence>
<sequence length="524" mass="54818">MILRAPSILATLVGLLSFSLCLQAPAQSTPADETAPASAPVPSNYRIIIAEPQTPSSAGMQDVEKRLDQVSRILESMAGKMAADDVATAPATTGSAASVSPPATASSVTPDLIQLVQDNASYVWILLGGILVFNMQAGFAMLELGVCRAKNSINVLMKNYLDFCIGSIIYLVIGFTLQFGSSWMGFIGLDRTWLPDFAGDHKVWIFWFFQVGFATVSCTIVSGAMAERTKYLGYLIYAGLFMIIIYPITGHWAWSGAGAAWGMAGDKGWLEAMGFVDFAGSSVVHACGGACALAGIIVVGPRVGRFAKDGTPRLIAGHNIPLMALGAMLLWFGWFGFNAGSTLAANPSMGRIAVNTLISPCAGAIFAMVAMWFAQGKPDVGIAINGSLGGAVGITACCANISPGSAIIVGTVAGLLTTGATILLERLRLDDVAGAVPVHLANGLWGTVSVALFDEKGFDIGRLGVQALGTVSIAVFGFVAGFAVFKFIDLTVGLRASEEEQIDGLDFAEHAVNAYPDFQTSERA</sequence>
<dbReference type="InterPro" id="IPR024041">
    <property type="entry name" value="NH4_transpt_AmtB-like_dom"/>
</dbReference>
<name>A0A366HQC4_9BACT</name>
<proteinExistence type="inferred from homology"/>
<evidence type="ECO:0000256" key="9">
    <source>
        <dbReference type="SAM" id="SignalP"/>
    </source>
</evidence>
<keyword evidence="9" id="KW-0732">Signal</keyword>
<gene>
    <name evidence="11" type="ORF">DES53_102235</name>
</gene>
<comment type="similarity">
    <text evidence="2 8">Belongs to the ammonia transporter channel (TC 1.A.11.2) family.</text>
</comment>
<keyword evidence="4 8" id="KW-0812">Transmembrane</keyword>
<protein>
    <recommendedName>
        <fullName evidence="8">Ammonium transporter</fullName>
    </recommendedName>
</protein>
<feature type="transmembrane region" description="Helical" evidence="8">
    <location>
        <begin position="320"/>
        <end position="340"/>
    </location>
</feature>
<dbReference type="InterPro" id="IPR001905">
    <property type="entry name" value="Ammonium_transpt"/>
</dbReference>
<feature type="transmembrane region" description="Helical" evidence="8">
    <location>
        <begin position="231"/>
        <end position="254"/>
    </location>
</feature>
<feature type="transmembrane region" description="Helical" evidence="8">
    <location>
        <begin position="465"/>
        <end position="485"/>
    </location>
</feature>
<feature type="transmembrane region" description="Helical" evidence="8">
    <location>
        <begin position="432"/>
        <end position="453"/>
    </location>
</feature>
<dbReference type="GO" id="GO:0097272">
    <property type="term" value="P:ammonium homeostasis"/>
    <property type="evidence" value="ECO:0007669"/>
    <property type="project" value="TreeGrafter"/>
</dbReference>
<feature type="chain" id="PRO_5016628807" description="Ammonium transporter" evidence="9">
    <location>
        <begin position="27"/>
        <end position="524"/>
    </location>
</feature>
<evidence type="ECO:0000256" key="1">
    <source>
        <dbReference type="ARBA" id="ARBA00004141"/>
    </source>
</evidence>
<comment type="caution">
    <text evidence="11">The sequence shown here is derived from an EMBL/GenBank/DDBJ whole genome shotgun (WGS) entry which is preliminary data.</text>
</comment>
<evidence type="ECO:0000256" key="7">
    <source>
        <dbReference type="ARBA" id="ARBA00023177"/>
    </source>
</evidence>
<feature type="transmembrane region" description="Helical" evidence="8">
    <location>
        <begin position="163"/>
        <end position="184"/>
    </location>
</feature>
<evidence type="ECO:0000256" key="8">
    <source>
        <dbReference type="RuleBase" id="RU362002"/>
    </source>
</evidence>
<keyword evidence="12" id="KW-1185">Reference proteome</keyword>
<dbReference type="AlphaFoldDB" id="A0A366HQC4"/>
<dbReference type="EMBL" id="QNRR01000002">
    <property type="protein sequence ID" value="RBP45852.1"/>
    <property type="molecule type" value="Genomic_DNA"/>
</dbReference>
<evidence type="ECO:0000313" key="11">
    <source>
        <dbReference type="EMBL" id="RBP45852.1"/>
    </source>
</evidence>
<evidence type="ECO:0000256" key="2">
    <source>
        <dbReference type="ARBA" id="ARBA00005887"/>
    </source>
</evidence>
<dbReference type="NCBIfam" id="TIGR00836">
    <property type="entry name" value="amt"/>
    <property type="match status" value="1"/>
</dbReference>
<dbReference type="GO" id="GO:0008519">
    <property type="term" value="F:ammonium channel activity"/>
    <property type="evidence" value="ECO:0007669"/>
    <property type="project" value="InterPro"/>
</dbReference>
<feature type="transmembrane region" description="Helical" evidence="8">
    <location>
        <begin position="380"/>
        <end position="402"/>
    </location>
</feature>
<dbReference type="InterPro" id="IPR029020">
    <property type="entry name" value="Ammonium/urea_transptr"/>
</dbReference>
<feature type="transmembrane region" description="Helical" evidence="8">
    <location>
        <begin position="122"/>
        <end position="142"/>
    </location>
</feature>
<dbReference type="RefSeq" id="WP_211325463.1">
    <property type="nucleotide sequence ID" value="NZ_QNRR01000002.1"/>
</dbReference>
<dbReference type="SUPFAM" id="SSF111352">
    <property type="entry name" value="Ammonium transporter"/>
    <property type="match status" value="1"/>
</dbReference>
<feature type="transmembrane region" description="Helical" evidence="8">
    <location>
        <begin position="274"/>
        <end position="299"/>
    </location>
</feature>
<dbReference type="PROSITE" id="PS01219">
    <property type="entry name" value="AMMONIUM_TRANSP"/>
    <property type="match status" value="1"/>
</dbReference>
<dbReference type="PANTHER" id="PTHR11730:SF6">
    <property type="entry name" value="AMMONIUM TRANSPORTER"/>
    <property type="match status" value="1"/>
</dbReference>
<evidence type="ECO:0000256" key="6">
    <source>
        <dbReference type="ARBA" id="ARBA00023136"/>
    </source>
</evidence>
<dbReference type="Gene3D" id="1.10.3430.10">
    <property type="entry name" value="Ammonium transporter AmtB like domains"/>
    <property type="match status" value="1"/>
</dbReference>
<organism evidence="11 12">
    <name type="scientific">Roseimicrobium gellanilyticum</name>
    <dbReference type="NCBI Taxonomy" id="748857"/>
    <lineage>
        <taxon>Bacteria</taxon>
        <taxon>Pseudomonadati</taxon>
        <taxon>Verrucomicrobiota</taxon>
        <taxon>Verrucomicrobiia</taxon>
        <taxon>Verrucomicrobiales</taxon>
        <taxon>Verrucomicrobiaceae</taxon>
        <taxon>Roseimicrobium</taxon>
    </lineage>
</organism>
<keyword evidence="3 8" id="KW-0813">Transport</keyword>
<feature type="domain" description="Ammonium transporter AmtB-like" evidence="10">
    <location>
        <begin position="123"/>
        <end position="515"/>
    </location>
</feature>
<dbReference type="Proteomes" id="UP000253426">
    <property type="component" value="Unassembled WGS sequence"/>
</dbReference>
<reference evidence="11 12" key="1">
    <citation type="submission" date="2018-06" db="EMBL/GenBank/DDBJ databases">
        <title>Genomic Encyclopedia of Type Strains, Phase IV (KMG-IV): sequencing the most valuable type-strain genomes for metagenomic binning, comparative biology and taxonomic classification.</title>
        <authorList>
            <person name="Goeker M."/>
        </authorList>
    </citation>
    <scope>NUCLEOTIDE SEQUENCE [LARGE SCALE GENOMIC DNA]</scope>
    <source>
        <strain evidence="11 12">DSM 25532</strain>
    </source>
</reference>
<accession>A0A366HQC4</accession>
<dbReference type="InterPro" id="IPR018047">
    <property type="entry name" value="Ammonium_transpt_CS"/>
</dbReference>
<dbReference type="PANTHER" id="PTHR11730">
    <property type="entry name" value="AMMONIUM TRANSPORTER"/>
    <property type="match status" value="1"/>
</dbReference>
<feature type="signal peptide" evidence="9">
    <location>
        <begin position="1"/>
        <end position="26"/>
    </location>
</feature>
<evidence type="ECO:0000259" key="10">
    <source>
        <dbReference type="Pfam" id="PF00909"/>
    </source>
</evidence>
<keyword evidence="5 8" id="KW-1133">Transmembrane helix</keyword>
<evidence type="ECO:0000313" key="12">
    <source>
        <dbReference type="Proteomes" id="UP000253426"/>
    </source>
</evidence>
<evidence type="ECO:0000256" key="4">
    <source>
        <dbReference type="ARBA" id="ARBA00022692"/>
    </source>
</evidence>
<dbReference type="GO" id="GO:0005886">
    <property type="term" value="C:plasma membrane"/>
    <property type="evidence" value="ECO:0007669"/>
    <property type="project" value="UniProtKB-SubCell"/>
</dbReference>
<keyword evidence="7 8" id="KW-0924">Ammonia transport</keyword>
<feature type="transmembrane region" description="Helical" evidence="8">
    <location>
        <begin position="408"/>
        <end position="425"/>
    </location>
</feature>